<dbReference type="InterPro" id="IPR052192">
    <property type="entry name" value="Insect_Ionotropic_Sensory_Rcpt"/>
</dbReference>
<gene>
    <name evidence="10" type="ORF">ABMA28_000896</name>
</gene>
<sequence>MFIVTKFDSNLFLPVESRNKIAESAAQIAIHNFQWSYITLVLFNSTTINGVDLFLRLYKKGQIIGRDIFYPSFAQKTRQFILFGTDLVNIEQMLDWMQKHQFDNTGRFIITCQSERPEDCDETKAVDIFWNHKIINVVFIKQTPDEEVNGYTYYHPDENCRKSKPVKIKTLRCTKYNNTTPCLGIFPKKMKNLHWCPIIVSTFKQMPYMSITDEGVPYGADGDLLLLIAEGLNATLKVMTPRRGFGWGNLNADGVWVGSLADVFDDVANFSMTSAAVTLSRFTYFQMSTAYYTSNVVWITRPAEKKPASLKLFYPFQTLSQIALAFSFIFVGLCVWLVNSKYWPWHNSTEEASKLSSVLFYSWMICMGLPSTKLPAKKEFICLVLIWIWYCFLIRTFYQVYLINSLQGEFYSDEIDTIEDAYFANYSFGGGPALRDYFIDHPLVYDNWKNLNASDIIPTLINLTEKKFVLATNQATTESIIKEHNLIVHILPQKVINSPSVIFSKKFSPLVEPLNIILRRLLEAGFTEKLYKNYATQNTWKSDNPEEPITLEHYTGCYVILVVGWVVSTLIFIIELFYTKLQKCKYYIIKMKPRLGCQII</sequence>
<dbReference type="AlphaFoldDB" id="A0ABD0T3Z1"/>
<evidence type="ECO:0000313" key="10">
    <source>
        <dbReference type="EMBL" id="KAL0832714.1"/>
    </source>
</evidence>
<dbReference type="InterPro" id="IPR056198">
    <property type="entry name" value="LBD_receptor"/>
</dbReference>
<evidence type="ECO:0000256" key="4">
    <source>
        <dbReference type="ARBA" id="ARBA00022989"/>
    </source>
</evidence>
<feature type="transmembrane region" description="Helical" evidence="8">
    <location>
        <begin position="558"/>
        <end position="578"/>
    </location>
</feature>
<evidence type="ECO:0000256" key="7">
    <source>
        <dbReference type="ARBA" id="ARBA00023180"/>
    </source>
</evidence>
<evidence type="ECO:0000256" key="2">
    <source>
        <dbReference type="ARBA" id="ARBA00022475"/>
    </source>
</evidence>
<dbReference type="EMBL" id="JBEDNZ010000010">
    <property type="protein sequence ID" value="KAL0832714.1"/>
    <property type="molecule type" value="Genomic_DNA"/>
</dbReference>
<feature type="transmembrane region" description="Helical" evidence="8">
    <location>
        <begin position="312"/>
        <end position="338"/>
    </location>
</feature>
<evidence type="ECO:0000256" key="5">
    <source>
        <dbReference type="ARBA" id="ARBA00023136"/>
    </source>
</evidence>
<keyword evidence="7" id="KW-0325">Glycoprotein</keyword>
<dbReference type="GO" id="GO:0005886">
    <property type="term" value="C:plasma membrane"/>
    <property type="evidence" value="ECO:0007669"/>
    <property type="project" value="UniProtKB-SubCell"/>
</dbReference>
<keyword evidence="5 8" id="KW-0472">Membrane</keyword>
<evidence type="ECO:0000256" key="3">
    <source>
        <dbReference type="ARBA" id="ARBA00022692"/>
    </source>
</evidence>
<comment type="caution">
    <text evidence="10">The sequence shown here is derived from an EMBL/GenBank/DDBJ whole genome shotgun (WGS) entry which is preliminary data.</text>
</comment>
<proteinExistence type="predicted"/>
<dbReference type="Pfam" id="PF24061">
    <property type="entry name" value="LBD_receptor"/>
    <property type="match status" value="1"/>
</dbReference>
<evidence type="ECO:0000313" key="11">
    <source>
        <dbReference type="Proteomes" id="UP001549921"/>
    </source>
</evidence>
<dbReference type="PANTHER" id="PTHR42643">
    <property type="entry name" value="IONOTROPIC RECEPTOR 20A-RELATED"/>
    <property type="match status" value="1"/>
</dbReference>
<dbReference type="Gene3D" id="1.10.287.70">
    <property type="match status" value="1"/>
</dbReference>
<dbReference type="SUPFAM" id="SSF53850">
    <property type="entry name" value="Periplasmic binding protein-like II"/>
    <property type="match status" value="1"/>
</dbReference>
<keyword evidence="6" id="KW-0675">Receptor</keyword>
<accession>A0ABD0T3Z1</accession>
<dbReference type="Proteomes" id="UP001549921">
    <property type="component" value="Unassembled WGS sequence"/>
</dbReference>
<evidence type="ECO:0000256" key="8">
    <source>
        <dbReference type="SAM" id="Phobius"/>
    </source>
</evidence>
<keyword evidence="2" id="KW-1003">Cell membrane</keyword>
<organism evidence="10 11">
    <name type="scientific">Loxostege sticticalis</name>
    <name type="common">Beet webworm moth</name>
    <dbReference type="NCBI Taxonomy" id="481309"/>
    <lineage>
        <taxon>Eukaryota</taxon>
        <taxon>Metazoa</taxon>
        <taxon>Ecdysozoa</taxon>
        <taxon>Arthropoda</taxon>
        <taxon>Hexapoda</taxon>
        <taxon>Insecta</taxon>
        <taxon>Pterygota</taxon>
        <taxon>Neoptera</taxon>
        <taxon>Endopterygota</taxon>
        <taxon>Lepidoptera</taxon>
        <taxon>Glossata</taxon>
        <taxon>Ditrysia</taxon>
        <taxon>Pyraloidea</taxon>
        <taxon>Crambidae</taxon>
        <taxon>Pyraustinae</taxon>
        <taxon>Loxostege</taxon>
    </lineage>
</organism>
<dbReference type="PANTHER" id="PTHR42643:SF30">
    <property type="entry name" value="IONOTROPIC RECEPTOR 40A-RELATED"/>
    <property type="match status" value="1"/>
</dbReference>
<protein>
    <recommendedName>
        <fullName evidence="9">Putative ionotropic receptor ligand binding domain-containing protein</fullName>
    </recommendedName>
</protein>
<evidence type="ECO:0000256" key="1">
    <source>
        <dbReference type="ARBA" id="ARBA00004651"/>
    </source>
</evidence>
<reference evidence="10 11" key="1">
    <citation type="submission" date="2024-06" db="EMBL/GenBank/DDBJ databases">
        <title>A chromosome-level genome assembly of beet webworm, Loxostege sticticalis.</title>
        <authorList>
            <person name="Zhang Y."/>
        </authorList>
    </citation>
    <scope>NUCLEOTIDE SEQUENCE [LARGE SCALE GENOMIC DNA]</scope>
    <source>
        <strain evidence="10">AQ028</strain>
        <tissue evidence="10">Male pupae</tissue>
    </source>
</reference>
<evidence type="ECO:0000259" key="9">
    <source>
        <dbReference type="Pfam" id="PF24061"/>
    </source>
</evidence>
<evidence type="ECO:0000256" key="6">
    <source>
        <dbReference type="ARBA" id="ARBA00023170"/>
    </source>
</evidence>
<keyword evidence="4 8" id="KW-1133">Transmembrane helix</keyword>
<feature type="domain" description="Putative ionotropic receptor ligand binding" evidence="9">
    <location>
        <begin position="73"/>
        <end position="192"/>
    </location>
</feature>
<feature type="transmembrane region" description="Helical" evidence="8">
    <location>
        <begin position="380"/>
        <end position="398"/>
    </location>
</feature>
<comment type="subcellular location">
    <subcellularLocation>
        <location evidence="1">Cell membrane</location>
        <topology evidence="1">Multi-pass membrane protein</topology>
    </subcellularLocation>
</comment>
<name>A0ABD0T3Z1_LOXSC</name>
<dbReference type="Gene3D" id="3.40.190.10">
    <property type="entry name" value="Periplasmic binding protein-like II"/>
    <property type="match status" value="1"/>
</dbReference>
<keyword evidence="3 8" id="KW-0812">Transmembrane</keyword>